<dbReference type="GO" id="GO:0016020">
    <property type="term" value="C:membrane"/>
    <property type="evidence" value="ECO:0007669"/>
    <property type="project" value="TreeGrafter"/>
</dbReference>
<sequence length="312" mass="34815">MVYFARAIHGFTGSSLVFQRNIPSLTPHYRIIAPDLRGHGSSDKPTHGFHVSRLATDLYELLSLLRSTEEMTSQPKQEWRAIGGSLGCSILWCYASLFTTHPFTHMIFVDQSPLQNRAEDWGLEYCNRGMNSLSAVLSLQAMLAKNPESAHRGTIQACLAYRAYPLETDFENDEKRKQVMKEDEAFFLGEAMKGRQEWYGKLMGDHTALDWRGSIAATFGAGSKSSSQTKVLVVASERSGCFPADGPLFVVGLVNGKGKAGEEESGREKRAKGVSVGWGGHWCYWEDPEKFNGLCLDFLGDREMDRSLGRWV</sequence>
<dbReference type="Gene3D" id="3.40.50.1820">
    <property type="entry name" value="alpha/beta hydrolase"/>
    <property type="match status" value="1"/>
</dbReference>
<dbReference type="OrthoDB" id="2498029at2759"/>
<comment type="caution">
    <text evidence="2">The sequence shown here is derived from an EMBL/GenBank/DDBJ whole genome shotgun (WGS) entry which is preliminary data.</text>
</comment>
<dbReference type="InterPro" id="IPR050266">
    <property type="entry name" value="AB_hydrolase_sf"/>
</dbReference>
<dbReference type="Proteomes" id="UP000664132">
    <property type="component" value="Unassembled WGS sequence"/>
</dbReference>
<dbReference type="PANTHER" id="PTHR43798">
    <property type="entry name" value="MONOACYLGLYCEROL LIPASE"/>
    <property type="match status" value="1"/>
</dbReference>
<proteinExistence type="predicted"/>
<gene>
    <name evidence="2" type="ORF">IFR04_003726</name>
</gene>
<organism evidence="2 3">
    <name type="scientific">Cadophora malorum</name>
    <dbReference type="NCBI Taxonomy" id="108018"/>
    <lineage>
        <taxon>Eukaryota</taxon>
        <taxon>Fungi</taxon>
        <taxon>Dikarya</taxon>
        <taxon>Ascomycota</taxon>
        <taxon>Pezizomycotina</taxon>
        <taxon>Leotiomycetes</taxon>
        <taxon>Helotiales</taxon>
        <taxon>Ploettnerulaceae</taxon>
        <taxon>Cadophora</taxon>
    </lineage>
</organism>
<name>A0A8H7WDZ1_9HELO</name>
<dbReference type="AlphaFoldDB" id="A0A8H7WDZ1"/>
<evidence type="ECO:0000313" key="2">
    <source>
        <dbReference type="EMBL" id="KAG4423089.1"/>
    </source>
</evidence>
<accession>A0A8H7WDZ1</accession>
<dbReference type="PANTHER" id="PTHR43798:SF33">
    <property type="entry name" value="HYDROLASE, PUTATIVE (AFU_ORTHOLOGUE AFUA_2G14860)-RELATED"/>
    <property type="match status" value="1"/>
</dbReference>
<dbReference type="EMBL" id="JAFJYH010000039">
    <property type="protein sequence ID" value="KAG4423089.1"/>
    <property type="molecule type" value="Genomic_DNA"/>
</dbReference>
<feature type="domain" description="AB hydrolase-1" evidence="1">
    <location>
        <begin position="8"/>
        <end position="128"/>
    </location>
</feature>
<dbReference type="Pfam" id="PF00561">
    <property type="entry name" value="Abhydrolase_1"/>
    <property type="match status" value="1"/>
</dbReference>
<dbReference type="InterPro" id="IPR000073">
    <property type="entry name" value="AB_hydrolase_1"/>
</dbReference>
<dbReference type="InterPro" id="IPR029058">
    <property type="entry name" value="AB_hydrolase_fold"/>
</dbReference>
<dbReference type="SUPFAM" id="SSF53474">
    <property type="entry name" value="alpha/beta-Hydrolases"/>
    <property type="match status" value="1"/>
</dbReference>
<evidence type="ECO:0000313" key="3">
    <source>
        <dbReference type="Proteomes" id="UP000664132"/>
    </source>
</evidence>
<reference evidence="2" key="1">
    <citation type="submission" date="2021-02" db="EMBL/GenBank/DDBJ databases">
        <title>Genome sequence Cadophora malorum strain M34.</title>
        <authorList>
            <person name="Stefanovic E."/>
            <person name="Vu D."/>
            <person name="Scully C."/>
            <person name="Dijksterhuis J."/>
            <person name="Roader J."/>
            <person name="Houbraken J."/>
        </authorList>
    </citation>
    <scope>NUCLEOTIDE SEQUENCE</scope>
    <source>
        <strain evidence="2">M34</strain>
    </source>
</reference>
<protein>
    <recommendedName>
        <fullName evidence="1">AB hydrolase-1 domain-containing protein</fullName>
    </recommendedName>
</protein>
<keyword evidence="3" id="KW-1185">Reference proteome</keyword>
<evidence type="ECO:0000259" key="1">
    <source>
        <dbReference type="Pfam" id="PF00561"/>
    </source>
</evidence>